<keyword evidence="9" id="KW-0963">Cytoplasm</keyword>
<dbReference type="HAMAP" id="MF_00698">
    <property type="entry name" value="Aminopeptidase_S15"/>
    <property type="match status" value="1"/>
</dbReference>
<comment type="subcellular location">
    <subcellularLocation>
        <location evidence="9">Cytoplasm</location>
    </subcellularLocation>
</comment>
<dbReference type="Pfam" id="PF08530">
    <property type="entry name" value="PepX_C"/>
    <property type="match status" value="1"/>
</dbReference>
<evidence type="ECO:0000256" key="5">
    <source>
        <dbReference type="ARBA" id="ARBA00022438"/>
    </source>
</evidence>
<dbReference type="InterPro" id="IPR029058">
    <property type="entry name" value="AB_hydrolase_fold"/>
</dbReference>
<dbReference type="Pfam" id="PF09168">
    <property type="entry name" value="PepX_N"/>
    <property type="match status" value="1"/>
</dbReference>
<comment type="catalytic activity">
    <reaction evidence="1 9">
        <text>Hydrolyzes Xaa-Pro-|- bonds to release unblocked, N-terminal dipeptides from substrates including Ala-Pro-|-p-nitroanilide and (sequentially) Tyr-Pro-|-Phe-Pro-|-Gly-Pro-|-Ile.</text>
        <dbReference type="EC" id="3.4.14.11"/>
    </reaction>
</comment>
<keyword evidence="7 9" id="KW-0378">Hydrolase</keyword>
<dbReference type="SUPFAM" id="SSF53474">
    <property type="entry name" value="alpha/beta-Hydrolases"/>
    <property type="match status" value="1"/>
</dbReference>
<dbReference type="eggNOG" id="COG2936">
    <property type="taxonomic scope" value="Bacteria"/>
</dbReference>
<gene>
    <name evidence="9" type="primary">pepX</name>
    <name evidence="12" type="ORF">FD51_GL000082</name>
</gene>
<feature type="domain" description="Xaa-Pro dipeptidyl-peptidase C-terminal" evidence="10">
    <location>
        <begin position="537"/>
        <end position="792"/>
    </location>
</feature>
<feature type="domain" description="X-Prolyl dipeptidyl aminopeptidase PepX N-terminal" evidence="11">
    <location>
        <begin position="1"/>
        <end position="155"/>
    </location>
</feature>
<dbReference type="Gene3D" id="2.60.120.260">
    <property type="entry name" value="Galactose-binding domain-like"/>
    <property type="match status" value="1"/>
</dbReference>
<dbReference type="PATRIC" id="fig|1423816.3.peg.84"/>
<comment type="function">
    <text evidence="2 9">Removes N-terminal dipeptides sequentially from polypeptides having unsubstituted N-termini provided that the penultimate residue is proline.</text>
</comment>
<dbReference type="InterPro" id="IPR013736">
    <property type="entry name" value="Xaa-Pro_dipept_C"/>
</dbReference>
<comment type="similarity">
    <text evidence="3 9">Belongs to the peptidase S15 family.</text>
</comment>
<dbReference type="SMART" id="SM00940">
    <property type="entry name" value="PepX_N"/>
    <property type="match status" value="1"/>
</dbReference>
<dbReference type="Gene3D" id="3.40.50.1820">
    <property type="entry name" value="alpha/beta hydrolase"/>
    <property type="match status" value="1"/>
</dbReference>
<keyword evidence="5 9" id="KW-0031">Aminopeptidase</keyword>
<dbReference type="SUPFAM" id="SSF49785">
    <property type="entry name" value="Galactose-binding domain-like"/>
    <property type="match status" value="1"/>
</dbReference>
<dbReference type="GO" id="GO:0006508">
    <property type="term" value="P:proteolysis"/>
    <property type="evidence" value="ECO:0007669"/>
    <property type="project" value="UniProtKB-KW"/>
</dbReference>
<feature type="active site" description="Charge relay system" evidence="9">
    <location>
        <position position="370"/>
    </location>
</feature>
<reference evidence="12 13" key="1">
    <citation type="journal article" date="2015" name="Genome Announc.">
        <title>Expanding the biotechnology potential of lactobacilli through comparative genomics of 213 strains and associated genera.</title>
        <authorList>
            <person name="Sun Z."/>
            <person name="Harris H.M."/>
            <person name="McCann A."/>
            <person name="Guo C."/>
            <person name="Argimon S."/>
            <person name="Zhang W."/>
            <person name="Yang X."/>
            <person name="Jeffery I.B."/>
            <person name="Cooney J.C."/>
            <person name="Kagawa T.F."/>
            <person name="Liu W."/>
            <person name="Song Y."/>
            <person name="Salvetti E."/>
            <person name="Wrobel A."/>
            <person name="Rasinkangas P."/>
            <person name="Parkhill J."/>
            <person name="Rea M.C."/>
            <person name="O'Sullivan O."/>
            <person name="Ritari J."/>
            <person name="Douillard F.P."/>
            <person name="Paul Ross R."/>
            <person name="Yang R."/>
            <person name="Briner A.E."/>
            <person name="Felis G.E."/>
            <person name="de Vos W.M."/>
            <person name="Barrangou R."/>
            <person name="Klaenhammer T.R."/>
            <person name="Caufield P.W."/>
            <person name="Cui Y."/>
            <person name="Zhang H."/>
            <person name="O'Toole P.W."/>
        </authorList>
    </citation>
    <scope>NUCLEOTIDE SEQUENCE [LARGE SCALE GENOMIC DNA]</scope>
    <source>
        <strain evidence="12 13">DSM 20178</strain>
    </source>
</reference>
<dbReference type="Pfam" id="PF02129">
    <property type="entry name" value="Peptidase_S15"/>
    <property type="match status" value="1"/>
</dbReference>
<dbReference type="Proteomes" id="UP000051984">
    <property type="component" value="Unassembled WGS sequence"/>
</dbReference>
<sequence>MKLNQFARLTPEFSQQLTELARIGLPADPKGDFADTAAAMYAAFFPEAYQLAAKQDKFAQIAVNSRQNLAEWLASGPTQMTRRDFYNVALQLLGFEAFTDFDLSDPLAFMAATELPSVDHDLLDTRDLLKASYLLLTTRTKHLVNFLDDLANRGFFKDFQSSSTQPKPLLFNGKVQQVFDARQTIREVVWIESDVDSDHDGQRDLLEATIYRPKATEQGLKVPVLFTANPYFHGTNDVTAATHVPETVLAVKSHGASKAEVTTTPIQTEDLPKRVVTGEATEAEAYAEENSMYAFNDYFLARGFAVVYSAGVGTRYSDGFRTIGGPEETAGAVAVVEWLTGKRRAFTNRTAGVAIKAWWSTGKVAMTGKSYLATLAIAAATTGVEGLKTIIADAGISSWYDYYRENGLVVAPGGFQGEDADVLAVDTFSRQKSSGDMIRIKSAWERHLAAITRDQDRTTGAYTAWWDARNYRKNVANVKADVVLIHGLNDWNVKPKNAIRFWQAISDLPIQKKLILHQGQHVYVHNVRSLDFLDMMNLWLTHELLGVANDVADVLPNVIVQDNVTPQTWSAYTDFANPEAEHVTTEVNLKNDFEAATDQFTDHATATFAAQHDTSASFEKAIITPNSAYANSRLWLTQPVLERDQILEGIPHLELTLAVDAPTGILSVRLVDLGEAKRFGETAATVAANDLQLGFDFKTTDIVEFKPAAKPTPSKLITLGHINLQNPKNAYEVQQITPGQFFHVSLDLQPTHYHLPTGRQLALIIHGADMAQTIRPTKTTHYHVDLAKSTLTLPFRL</sequence>
<proteinExistence type="inferred from homology"/>
<dbReference type="RefSeq" id="WP_010487967.1">
    <property type="nucleotide sequence ID" value="NZ_AZCT01000001.1"/>
</dbReference>
<dbReference type="EC" id="3.4.14.11" evidence="9"/>
<name>A0A0R1EVV8_LACZE</name>
<evidence type="ECO:0000313" key="13">
    <source>
        <dbReference type="Proteomes" id="UP000051984"/>
    </source>
</evidence>
<dbReference type="GO" id="GO:0008236">
    <property type="term" value="F:serine-type peptidase activity"/>
    <property type="evidence" value="ECO:0007669"/>
    <property type="project" value="UniProtKB-KW"/>
</dbReference>
<evidence type="ECO:0000256" key="9">
    <source>
        <dbReference type="HAMAP-Rule" id="MF_00698"/>
    </source>
</evidence>
<evidence type="ECO:0000256" key="3">
    <source>
        <dbReference type="ARBA" id="ARBA00010819"/>
    </source>
</evidence>
<dbReference type="SMART" id="SM00939">
    <property type="entry name" value="PepX_C"/>
    <property type="match status" value="1"/>
</dbReference>
<evidence type="ECO:0000256" key="1">
    <source>
        <dbReference type="ARBA" id="ARBA00000123"/>
    </source>
</evidence>
<dbReference type="Gene3D" id="1.10.246.70">
    <property type="match status" value="1"/>
</dbReference>
<comment type="subunit">
    <text evidence="4 9">Homodimer.</text>
</comment>
<feature type="active site" description="Charge relay system" evidence="9">
    <location>
        <position position="521"/>
    </location>
</feature>
<dbReference type="InterPro" id="IPR015251">
    <property type="entry name" value="PepX_N_dom"/>
</dbReference>
<evidence type="ECO:0000259" key="11">
    <source>
        <dbReference type="SMART" id="SM00940"/>
    </source>
</evidence>
<dbReference type="InterPro" id="IPR008979">
    <property type="entry name" value="Galactose-bd-like_sf"/>
</dbReference>
<evidence type="ECO:0000256" key="4">
    <source>
        <dbReference type="ARBA" id="ARBA00011738"/>
    </source>
</evidence>
<dbReference type="InterPro" id="IPR036313">
    <property type="entry name" value="PepX_N_dom_sf"/>
</dbReference>
<evidence type="ECO:0000256" key="8">
    <source>
        <dbReference type="ARBA" id="ARBA00022825"/>
    </source>
</evidence>
<keyword evidence="8 9" id="KW-0720">Serine protease</keyword>
<dbReference type="EMBL" id="AZCT01000001">
    <property type="protein sequence ID" value="KRK13529.1"/>
    <property type="molecule type" value="Genomic_DNA"/>
</dbReference>
<evidence type="ECO:0000313" key="12">
    <source>
        <dbReference type="EMBL" id="KRK13529.1"/>
    </source>
</evidence>
<dbReference type="GO" id="GO:0005737">
    <property type="term" value="C:cytoplasm"/>
    <property type="evidence" value="ECO:0007669"/>
    <property type="project" value="UniProtKB-SubCell"/>
</dbReference>
<dbReference type="GO" id="GO:0008239">
    <property type="term" value="F:dipeptidyl-peptidase activity"/>
    <property type="evidence" value="ECO:0007669"/>
    <property type="project" value="UniProtKB-UniRule"/>
</dbReference>
<dbReference type="InterPro" id="IPR008252">
    <property type="entry name" value="Pept_S15_Xpro"/>
</dbReference>
<organism evidence="12 13">
    <name type="scientific">Lacticaseibacillus zeae DSM 20178 = KCTC 3804</name>
    <dbReference type="NCBI Taxonomy" id="1423816"/>
    <lineage>
        <taxon>Bacteria</taxon>
        <taxon>Bacillati</taxon>
        <taxon>Bacillota</taxon>
        <taxon>Bacilli</taxon>
        <taxon>Lactobacillales</taxon>
        <taxon>Lactobacillaceae</taxon>
        <taxon>Lacticaseibacillus</taxon>
    </lineage>
</organism>
<keyword evidence="6 9" id="KW-0645">Protease</keyword>
<dbReference type="InterPro" id="IPR000383">
    <property type="entry name" value="Xaa-Pro-like_dom"/>
</dbReference>
<accession>A0A0R1EVV8</accession>
<comment type="caution">
    <text evidence="12">The sequence shown here is derived from an EMBL/GenBank/DDBJ whole genome shotgun (WGS) entry which is preliminary data.</text>
</comment>
<dbReference type="GO" id="GO:0004177">
    <property type="term" value="F:aminopeptidase activity"/>
    <property type="evidence" value="ECO:0007669"/>
    <property type="project" value="UniProtKB-KW"/>
</dbReference>
<evidence type="ECO:0000259" key="10">
    <source>
        <dbReference type="SMART" id="SM00939"/>
    </source>
</evidence>
<dbReference type="AlphaFoldDB" id="A0A0R1EVV8"/>
<evidence type="ECO:0000256" key="6">
    <source>
        <dbReference type="ARBA" id="ARBA00022670"/>
    </source>
</evidence>
<dbReference type="PRINTS" id="PR00923">
    <property type="entry name" value="LACTOPTASE"/>
</dbReference>
<protein>
    <recommendedName>
        <fullName evidence="9">Xaa-Pro dipeptidyl-peptidase</fullName>
        <ecNumber evidence="9">3.4.14.11</ecNumber>
    </recommendedName>
    <alternativeName>
        <fullName evidence="9">X-Pro dipeptidyl-peptidase</fullName>
    </alternativeName>
    <alternativeName>
        <fullName evidence="9">X-prolyl-dipeptidyl aminopeptidase</fullName>
        <shortName evidence="9">X-PDAP</shortName>
    </alternativeName>
</protein>
<feature type="active site" description="Charge relay system" evidence="9">
    <location>
        <position position="490"/>
    </location>
</feature>
<dbReference type="NCBIfam" id="NF003781">
    <property type="entry name" value="PRK05371.1-2"/>
    <property type="match status" value="1"/>
</dbReference>
<evidence type="ECO:0000256" key="2">
    <source>
        <dbReference type="ARBA" id="ARBA00003997"/>
    </source>
</evidence>
<dbReference type="SUPFAM" id="SSF81761">
    <property type="entry name" value="X-Prolyl dipeptidyl aminopeptidase PepX, N-terminal domain"/>
    <property type="match status" value="1"/>
</dbReference>
<evidence type="ECO:0000256" key="7">
    <source>
        <dbReference type="ARBA" id="ARBA00022801"/>
    </source>
</evidence>